<comment type="similarity">
    <text evidence="1">Belongs to the LysR transcriptional regulatory family.</text>
</comment>
<dbReference type="Proteomes" id="UP000185678">
    <property type="component" value="Unassembled WGS sequence"/>
</dbReference>
<dbReference type="SUPFAM" id="SSF53850">
    <property type="entry name" value="Periplasmic binding protein-like II"/>
    <property type="match status" value="1"/>
</dbReference>
<evidence type="ECO:0000313" key="6">
    <source>
        <dbReference type="EMBL" id="SIS52722.1"/>
    </source>
</evidence>
<dbReference type="Pfam" id="PF03466">
    <property type="entry name" value="LysR_substrate"/>
    <property type="match status" value="1"/>
</dbReference>
<keyword evidence="7" id="KW-1185">Reference proteome</keyword>
<name>A0A1N7JTN5_9PROT</name>
<keyword evidence="4" id="KW-0804">Transcription</keyword>
<reference evidence="6 7" key="1">
    <citation type="submission" date="2017-01" db="EMBL/GenBank/DDBJ databases">
        <authorList>
            <person name="Mah S.A."/>
            <person name="Swanson W.J."/>
            <person name="Moy G.W."/>
            <person name="Vacquier V.D."/>
        </authorList>
    </citation>
    <scope>NUCLEOTIDE SEQUENCE [LARGE SCALE GENOMIC DNA]</scope>
    <source>
        <strain evidence="6 7">DSM 11589</strain>
    </source>
</reference>
<organism evidence="6 7">
    <name type="scientific">Insolitispirillum peregrinum</name>
    <dbReference type="NCBI Taxonomy" id="80876"/>
    <lineage>
        <taxon>Bacteria</taxon>
        <taxon>Pseudomonadati</taxon>
        <taxon>Pseudomonadota</taxon>
        <taxon>Alphaproteobacteria</taxon>
        <taxon>Rhodospirillales</taxon>
        <taxon>Novispirillaceae</taxon>
        <taxon>Insolitispirillum</taxon>
    </lineage>
</organism>
<feature type="domain" description="HTH lysR-type" evidence="5">
    <location>
        <begin position="1"/>
        <end position="59"/>
    </location>
</feature>
<dbReference type="Pfam" id="PF00126">
    <property type="entry name" value="HTH_1"/>
    <property type="match status" value="1"/>
</dbReference>
<dbReference type="FunFam" id="1.10.10.10:FF:000001">
    <property type="entry name" value="LysR family transcriptional regulator"/>
    <property type="match status" value="1"/>
</dbReference>
<evidence type="ECO:0000259" key="5">
    <source>
        <dbReference type="PROSITE" id="PS50931"/>
    </source>
</evidence>
<evidence type="ECO:0000256" key="3">
    <source>
        <dbReference type="ARBA" id="ARBA00023125"/>
    </source>
</evidence>
<dbReference type="PANTHER" id="PTHR30537:SF5">
    <property type="entry name" value="HTH-TYPE TRANSCRIPTIONAL ACTIVATOR TTDR-RELATED"/>
    <property type="match status" value="1"/>
</dbReference>
<accession>A0A1N7JTN5</accession>
<proteinExistence type="inferred from homology"/>
<sequence length="317" mass="34320">MDRLSALEIFVTVVSEGSFSAAARSLGMSKSAVSKHIAALEDRLGVRLLNRTTRRLSLTDAGALYCERANRLIAEAEDAEAEVSQLSSAPKGVLRLSAPLSFGIRHLGPLLPAFLAQNPGLTIDLKLDDRLVDLVQDGFDIALRVTTLTDSSLMVRRLCPSRVVMVASPDYLAERGIPAEPADLKEHACLVYSNQTYGLEWRLVEAASGDKLTVRLGDSRVRANNGDILRFAALQGQGIAILPTFFVGEDISSQRLVRVLPGWEGVSNDVCLVWPHARYTPAKVRAFVDYMVKALGGGTPPWEDCPSLSRGLPPSQG</sequence>
<dbReference type="GO" id="GO:0003700">
    <property type="term" value="F:DNA-binding transcription factor activity"/>
    <property type="evidence" value="ECO:0007669"/>
    <property type="project" value="InterPro"/>
</dbReference>
<dbReference type="InterPro" id="IPR005119">
    <property type="entry name" value="LysR_subst-bd"/>
</dbReference>
<keyword evidence="2" id="KW-0805">Transcription regulation</keyword>
<dbReference type="STRING" id="80876.SAMN05421779_102464"/>
<dbReference type="PRINTS" id="PR00039">
    <property type="entry name" value="HTHLYSR"/>
</dbReference>
<evidence type="ECO:0000256" key="2">
    <source>
        <dbReference type="ARBA" id="ARBA00023015"/>
    </source>
</evidence>
<evidence type="ECO:0000313" key="7">
    <source>
        <dbReference type="Proteomes" id="UP000185678"/>
    </source>
</evidence>
<dbReference type="CDD" id="cd08422">
    <property type="entry name" value="PBP2_CrgA_like"/>
    <property type="match status" value="1"/>
</dbReference>
<dbReference type="RefSeq" id="WP_076399323.1">
    <property type="nucleotide sequence ID" value="NZ_FTOA01000002.1"/>
</dbReference>
<protein>
    <submittedName>
        <fullName evidence="6">Transcriptional regulator, LysR family</fullName>
    </submittedName>
</protein>
<dbReference type="PANTHER" id="PTHR30537">
    <property type="entry name" value="HTH-TYPE TRANSCRIPTIONAL REGULATOR"/>
    <property type="match status" value="1"/>
</dbReference>
<dbReference type="InterPro" id="IPR000847">
    <property type="entry name" value="LysR_HTH_N"/>
</dbReference>
<evidence type="ECO:0000256" key="4">
    <source>
        <dbReference type="ARBA" id="ARBA00023163"/>
    </source>
</evidence>
<dbReference type="InterPro" id="IPR036388">
    <property type="entry name" value="WH-like_DNA-bd_sf"/>
</dbReference>
<dbReference type="Gene3D" id="3.40.190.290">
    <property type="match status" value="1"/>
</dbReference>
<gene>
    <name evidence="6" type="ORF">SAMN05421779_102464</name>
</gene>
<dbReference type="EMBL" id="FTOA01000002">
    <property type="protein sequence ID" value="SIS52722.1"/>
    <property type="molecule type" value="Genomic_DNA"/>
</dbReference>
<dbReference type="InterPro" id="IPR036390">
    <property type="entry name" value="WH_DNA-bd_sf"/>
</dbReference>
<dbReference type="GO" id="GO:0043565">
    <property type="term" value="F:sequence-specific DNA binding"/>
    <property type="evidence" value="ECO:0007669"/>
    <property type="project" value="TreeGrafter"/>
</dbReference>
<dbReference type="Gene3D" id="1.10.10.10">
    <property type="entry name" value="Winged helix-like DNA-binding domain superfamily/Winged helix DNA-binding domain"/>
    <property type="match status" value="1"/>
</dbReference>
<keyword evidence="3" id="KW-0238">DNA-binding</keyword>
<dbReference type="GO" id="GO:0006351">
    <property type="term" value="P:DNA-templated transcription"/>
    <property type="evidence" value="ECO:0007669"/>
    <property type="project" value="TreeGrafter"/>
</dbReference>
<dbReference type="PROSITE" id="PS50931">
    <property type="entry name" value="HTH_LYSR"/>
    <property type="match status" value="1"/>
</dbReference>
<evidence type="ECO:0000256" key="1">
    <source>
        <dbReference type="ARBA" id="ARBA00009437"/>
    </source>
</evidence>
<dbReference type="SUPFAM" id="SSF46785">
    <property type="entry name" value="Winged helix' DNA-binding domain"/>
    <property type="match status" value="1"/>
</dbReference>
<dbReference type="AlphaFoldDB" id="A0A1N7JTN5"/>
<dbReference type="FunFam" id="3.40.190.290:FF:000001">
    <property type="entry name" value="Transcriptional regulator, LysR family"/>
    <property type="match status" value="1"/>
</dbReference>
<dbReference type="OrthoDB" id="9812435at2"/>
<dbReference type="InterPro" id="IPR058163">
    <property type="entry name" value="LysR-type_TF_proteobact-type"/>
</dbReference>